<proteinExistence type="predicted"/>
<dbReference type="KEGG" id="vg:8746670"/>
<gene>
    <name evidence="1" type="ORF">MAR_ORF434</name>
</gene>
<sequence length="225" mass="26856">MEMDDFLEKRELMFFCICLGKVPNTTKYRVKVTREKSLYFLLPNGTKDGTYQEFWDELFQIPKKNCEYSFDRLHGPLKKWSKEGVLLLSENYKEGLEQGRFIEFYPSGEQKKIREFVDGSIHGFYRENYPNGKKRTVRWYKKGRRTGEATYWDEDGNIIGRGQTDSFGRYTGDEMVWEGEILRYHNKRLDGELHGTQICYSDRGRYKNIQDFHKGKRISSYNYKG</sequence>
<dbReference type="RefSeq" id="YP_003407158.1">
    <property type="nucleotide sequence ID" value="NC_013756.1"/>
</dbReference>
<name>D2XB69_GBMV</name>
<evidence type="ECO:0000313" key="2">
    <source>
        <dbReference type="Proteomes" id="UP000029780"/>
    </source>
</evidence>
<reference evidence="1 2" key="1">
    <citation type="journal article" date="2009" name="Proc. Natl. Acad. Sci. U.S.A.">
        <title>Giant Marseillevirus highlights the role of amoebae as a melting pot in emergence of chimeric microorganisms.</title>
        <authorList>
            <person name="Boyer M."/>
            <person name="Yutin N."/>
            <person name="Pagnier I."/>
            <person name="Barrassi L."/>
            <person name="Fournous G."/>
            <person name="Espinosa L."/>
            <person name="Robert C."/>
            <person name="Azza S."/>
            <person name="Sun S."/>
            <person name="Rossmann M.G."/>
            <person name="Suzan-Monti M."/>
            <person name="La Scola B."/>
            <person name="Koonin E.V."/>
            <person name="Raoult D."/>
        </authorList>
    </citation>
    <scope>NUCLEOTIDE SEQUENCE [LARGE SCALE GENOMIC DNA]</scope>
    <source>
        <strain evidence="1 2">T19</strain>
    </source>
</reference>
<keyword evidence="2" id="KW-1185">Reference proteome</keyword>
<evidence type="ECO:0000313" key="1">
    <source>
        <dbReference type="EMBL" id="ADB04196.1"/>
    </source>
</evidence>
<dbReference type="Proteomes" id="UP000029780">
    <property type="component" value="Segment"/>
</dbReference>
<organism evidence="1 2">
    <name type="scientific">Marseillevirus marseillevirus</name>
    <name type="common">GBM</name>
    <dbReference type="NCBI Taxonomy" id="694581"/>
    <lineage>
        <taxon>Viruses</taxon>
        <taxon>Varidnaviria</taxon>
        <taxon>Bamfordvirae</taxon>
        <taxon>Nucleocytoviricota</taxon>
        <taxon>Megaviricetes</taxon>
        <taxon>Pimascovirales</taxon>
        <taxon>Pimascovirales incertae sedis</taxon>
        <taxon>Marseilleviridae</taxon>
        <taxon>Marseillevirus</taxon>
        <taxon>Marseillevirus massiliense</taxon>
    </lineage>
</organism>
<dbReference type="GeneID" id="8746670"/>
<organismHost>
    <name type="scientific">Acanthamoeba</name>
    <dbReference type="NCBI Taxonomy" id="5754"/>
</organismHost>
<dbReference type="OrthoDB" id="26027at10239"/>
<protein>
    <submittedName>
        <fullName evidence="1">MORN repeat-containing protein</fullName>
    </submittedName>
</protein>
<dbReference type="SUPFAM" id="SSF82185">
    <property type="entry name" value="Histone H3 K4-specific methyltransferase SET7/9 N-terminal domain"/>
    <property type="match status" value="1"/>
</dbReference>
<dbReference type="EMBL" id="GU071086">
    <property type="protein sequence ID" value="ADB04196.1"/>
    <property type="molecule type" value="Genomic_DNA"/>
</dbReference>
<dbReference type="Gene3D" id="2.20.110.10">
    <property type="entry name" value="Histone H3 K4-specific methyltransferase SET7/9 N-terminal domain"/>
    <property type="match status" value="1"/>
</dbReference>
<accession>D2XB69</accession>